<keyword evidence="7" id="KW-0723">Serine/threonine-protein kinase</keyword>
<dbReference type="InterPro" id="IPR045269">
    <property type="entry name" value="Atg1-like"/>
</dbReference>
<evidence type="ECO:0000256" key="8">
    <source>
        <dbReference type="SAM" id="MobiDB-lite"/>
    </source>
</evidence>
<proteinExistence type="inferred from homology"/>
<dbReference type="EMBL" id="JADGJW010001242">
    <property type="protein sequence ID" value="KAJ3205023.1"/>
    <property type="molecule type" value="Genomic_DNA"/>
</dbReference>
<dbReference type="EC" id="2.7.11.1" evidence="1"/>
<evidence type="ECO:0000256" key="3">
    <source>
        <dbReference type="ARBA" id="ARBA00022741"/>
    </source>
</evidence>
<feature type="domain" description="Protein kinase" evidence="9">
    <location>
        <begin position="20"/>
        <end position="291"/>
    </location>
</feature>
<feature type="region of interest" description="Disordered" evidence="8">
    <location>
        <begin position="362"/>
        <end position="412"/>
    </location>
</feature>
<name>A0AAD5XSD8_9FUNG</name>
<dbReference type="PANTHER" id="PTHR24348">
    <property type="entry name" value="SERINE/THREONINE-PROTEIN KINASE UNC-51-RELATED"/>
    <property type="match status" value="1"/>
</dbReference>
<accession>A0AAD5XSD8</accession>
<dbReference type="GO" id="GO:0004674">
    <property type="term" value="F:protein serine/threonine kinase activity"/>
    <property type="evidence" value="ECO:0007669"/>
    <property type="project" value="UniProtKB-KW"/>
</dbReference>
<feature type="compositionally biased region" description="Polar residues" evidence="8">
    <location>
        <begin position="394"/>
        <end position="412"/>
    </location>
</feature>
<dbReference type="InterPro" id="IPR008271">
    <property type="entry name" value="Ser/Thr_kinase_AS"/>
</dbReference>
<dbReference type="PROSITE" id="PS00108">
    <property type="entry name" value="PROTEIN_KINASE_ST"/>
    <property type="match status" value="1"/>
</dbReference>
<evidence type="ECO:0000313" key="10">
    <source>
        <dbReference type="EMBL" id="KAJ3205023.1"/>
    </source>
</evidence>
<evidence type="ECO:0000313" key="11">
    <source>
        <dbReference type="Proteomes" id="UP001211065"/>
    </source>
</evidence>
<protein>
    <recommendedName>
        <fullName evidence="1">non-specific serine/threonine protein kinase</fullName>
        <ecNumber evidence="1">2.7.11.1</ecNumber>
    </recommendedName>
</protein>
<evidence type="ECO:0000256" key="5">
    <source>
        <dbReference type="ARBA" id="ARBA00022840"/>
    </source>
</evidence>
<organism evidence="10 11">
    <name type="scientific">Clydaea vesicula</name>
    <dbReference type="NCBI Taxonomy" id="447962"/>
    <lineage>
        <taxon>Eukaryota</taxon>
        <taxon>Fungi</taxon>
        <taxon>Fungi incertae sedis</taxon>
        <taxon>Chytridiomycota</taxon>
        <taxon>Chytridiomycota incertae sedis</taxon>
        <taxon>Chytridiomycetes</taxon>
        <taxon>Lobulomycetales</taxon>
        <taxon>Lobulomycetaceae</taxon>
        <taxon>Clydaea</taxon>
    </lineage>
</organism>
<dbReference type="GO" id="GO:0010506">
    <property type="term" value="P:regulation of autophagy"/>
    <property type="evidence" value="ECO:0007669"/>
    <property type="project" value="InterPro"/>
</dbReference>
<feature type="binding site" evidence="6">
    <location>
        <position position="48"/>
    </location>
    <ligand>
        <name>ATP</name>
        <dbReference type="ChEBI" id="CHEBI:30616"/>
    </ligand>
</feature>
<evidence type="ECO:0000259" key="9">
    <source>
        <dbReference type="PROSITE" id="PS50011"/>
    </source>
</evidence>
<dbReference type="GO" id="GO:0005524">
    <property type="term" value="F:ATP binding"/>
    <property type="evidence" value="ECO:0007669"/>
    <property type="project" value="UniProtKB-UniRule"/>
</dbReference>
<feature type="compositionally biased region" description="Basic residues" evidence="8">
    <location>
        <begin position="378"/>
        <end position="393"/>
    </location>
</feature>
<gene>
    <name evidence="10" type="ORF">HK099_000953</name>
</gene>
<dbReference type="Pfam" id="PF00069">
    <property type="entry name" value="Pkinase"/>
    <property type="match status" value="1"/>
</dbReference>
<dbReference type="InterPro" id="IPR011009">
    <property type="entry name" value="Kinase-like_dom_sf"/>
</dbReference>
<evidence type="ECO:0000256" key="1">
    <source>
        <dbReference type="ARBA" id="ARBA00012513"/>
    </source>
</evidence>
<keyword evidence="11" id="KW-1185">Reference proteome</keyword>
<dbReference type="SUPFAM" id="SSF56112">
    <property type="entry name" value="Protein kinase-like (PK-like)"/>
    <property type="match status" value="1"/>
</dbReference>
<keyword evidence="4" id="KW-0418">Kinase</keyword>
<dbReference type="GO" id="GO:0005829">
    <property type="term" value="C:cytosol"/>
    <property type="evidence" value="ECO:0007669"/>
    <property type="project" value="TreeGrafter"/>
</dbReference>
<reference evidence="10" key="1">
    <citation type="submission" date="2020-05" db="EMBL/GenBank/DDBJ databases">
        <title>Phylogenomic resolution of chytrid fungi.</title>
        <authorList>
            <person name="Stajich J.E."/>
            <person name="Amses K."/>
            <person name="Simmons R."/>
            <person name="Seto K."/>
            <person name="Myers J."/>
            <person name="Bonds A."/>
            <person name="Quandt C.A."/>
            <person name="Barry K."/>
            <person name="Liu P."/>
            <person name="Grigoriev I."/>
            <person name="Longcore J.E."/>
            <person name="James T.Y."/>
        </authorList>
    </citation>
    <scope>NUCLEOTIDE SEQUENCE</scope>
    <source>
        <strain evidence="10">JEL0476</strain>
    </source>
</reference>
<dbReference type="GO" id="GO:0000407">
    <property type="term" value="C:phagophore assembly site"/>
    <property type="evidence" value="ECO:0007669"/>
    <property type="project" value="TreeGrafter"/>
</dbReference>
<keyword evidence="3 6" id="KW-0547">Nucleotide-binding</keyword>
<dbReference type="InterPro" id="IPR017441">
    <property type="entry name" value="Protein_kinase_ATP_BS"/>
</dbReference>
<comment type="similarity">
    <text evidence="7">Belongs to the protein kinase superfamily.</text>
</comment>
<comment type="caution">
    <text evidence="10">The sequence shown here is derived from an EMBL/GenBank/DDBJ whole genome shotgun (WGS) entry which is preliminary data.</text>
</comment>
<dbReference type="Proteomes" id="UP001211065">
    <property type="component" value="Unassembled WGS sequence"/>
</dbReference>
<dbReference type="SMART" id="SM00220">
    <property type="entry name" value="S_TKc"/>
    <property type="match status" value="1"/>
</dbReference>
<dbReference type="AlphaFoldDB" id="A0AAD5XSD8"/>
<dbReference type="PANTHER" id="PTHR24348:SF22">
    <property type="entry name" value="NON-SPECIFIC SERINE_THREONINE PROTEIN KINASE"/>
    <property type="match status" value="1"/>
</dbReference>
<evidence type="ECO:0000256" key="4">
    <source>
        <dbReference type="ARBA" id="ARBA00022777"/>
    </source>
</evidence>
<evidence type="ECO:0000256" key="2">
    <source>
        <dbReference type="ARBA" id="ARBA00022679"/>
    </source>
</evidence>
<evidence type="ECO:0000256" key="6">
    <source>
        <dbReference type="PROSITE-ProRule" id="PRU10141"/>
    </source>
</evidence>
<dbReference type="Gene3D" id="1.10.510.10">
    <property type="entry name" value="Transferase(Phosphotransferase) domain 1"/>
    <property type="match status" value="1"/>
</dbReference>
<dbReference type="GO" id="GO:0005776">
    <property type="term" value="C:autophagosome"/>
    <property type="evidence" value="ECO:0007669"/>
    <property type="project" value="TreeGrafter"/>
</dbReference>
<keyword evidence="5 6" id="KW-0067">ATP-binding</keyword>
<dbReference type="GO" id="GO:0016020">
    <property type="term" value="C:membrane"/>
    <property type="evidence" value="ECO:0007669"/>
    <property type="project" value="TreeGrafter"/>
</dbReference>
<keyword evidence="2" id="KW-0808">Transferase</keyword>
<evidence type="ECO:0000256" key="7">
    <source>
        <dbReference type="RuleBase" id="RU000304"/>
    </source>
</evidence>
<sequence>MEDPNILIGTFISTPNVGTLRLESVLGHGSFAVVMLGTNQKNESYAVKALFKKNLTEDQIQLQRAEYEFHSSVSGHPNIVNLYSVVEDESNIFLILQLWTGGDLFDALVGDFDLGENVDSIFLNVVDAIKFCHEKEVYHRDLKPENILLHQDNETGQVDVAITDFGLAIKEKWSDEIGCGSVRYMSPECLDSTTGYSTEKNDVWSLGVILINLLSRKNPWCEPSPSDPMYQEYLLELKDWKSNPTATSDDFKFFQRHFNVDSKVNQILINCLNPISSERWSINELFAAFALEKKIVKPAETAASSDVNLVRSDSVFSWASHAESEMDYSQIPVFEESEQAPGPSQTPELNLITENIQGHTISGETHSAEKISSAGVAKKSKKHRKRKPRHKKSTVSQILSSPPAPISSQTFSNVSPNSTLMKSMNYKENCKQDIIIKKFQEVLSSIFKTSINSSFLTNKGCNQDLEVGFGKNIKGDMFLVEMIPNGVASFVIRSH</sequence>
<dbReference type="PROSITE" id="PS50011">
    <property type="entry name" value="PROTEIN_KINASE_DOM"/>
    <property type="match status" value="1"/>
</dbReference>
<dbReference type="InterPro" id="IPR000719">
    <property type="entry name" value="Prot_kinase_dom"/>
</dbReference>
<dbReference type="PROSITE" id="PS00107">
    <property type="entry name" value="PROTEIN_KINASE_ATP"/>
    <property type="match status" value="1"/>
</dbReference>
<dbReference type="GO" id="GO:0000045">
    <property type="term" value="P:autophagosome assembly"/>
    <property type="evidence" value="ECO:0007669"/>
    <property type="project" value="TreeGrafter"/>
</dbReference>